<dbReference type="Pfam" id="PF02776">
    <property type="entry name" value="TPP_enzyme_N"/>
    <property type="match status" value="1"/>
</dbReference>
<dbReference type="CDD" id="cd07038">
    <property type="entry name" value="TPP_PYR_PDC_IPDC_like"/>
    <property type="match status" value="1"/>
</dbReference>
<keyword evidence="7" id="KW-0210">Decarboxylase</keyword>
<proteinExistence type="inferred from homology"/>
<sequence>MADYRTSALKSPIDVAEYLFLRLQQIGVDSIHGVPGDYNLIALDYVPKVGLKWVGNVNELNAGYAADGYARVKGISAIVTTFGVGELSAINAMAGAYSEHVPVVHIVGTPSTASQKNGMLLHHTLGNGNFNVFADMSQSISCVMEKLNDPITVASQIDHALQQCWIQSRPVYLSLPTDVVQKKIEGERLKTPIDLNLPENDPDREAYVVDVVLKSLLAAKNPIILVDACAIRHRYPVSMSQYSKIPKALKPQKAFLINNTNTEDLQVLDEVHDLIEKTNLPVFVTPMGKGAVNEEHSNYGGVYAGEGSQPDVKKRVEASDLILTIGAIKSDFNTAGFSYKTSQLNTIDFHSTHITVRYSEYPGVHMRGVLRQVINKIDLNRLSAVAGPTVQNEVNDNDDGTPTITQAWFWPRVGQFLKENDIVITETGTSNFGIWETKFPKNVTALSQVLWGSIGYSVGATQGAALAARDAGTSRRTILFVGDGSFQLTAQEVSTMIRLGLKVTIFVVCNDGFTIERFIHGVDAEYNDIAAWNFKDIIKVFGAKDGSYKTFQVKTKAAVNQLFADEAFNAAEVLQFVELYIPRDDAPRALKLTAEASAANNAKQ</sequence>
<dbReference type="PANTHER" id="PTHR43452:SF30">
    <property type="entry name" value="PYRUVATE DECARBOXYLASE ISOZYME 1-RELATED"/>
    <property type="match status" value="1"/>
</dbReference>
<dbReference type="GO" id="GO:0005829">
    <property type="term" value="C:cytosol"/>
    <property type="evidence" value="ECO:0007669"/>
    <property type="project" value="TreeGrafter"/>
</dbReference>
<dbReference type="InterPro" id="IPR047213">
    <property type="entry name" value="TPP_PYR_PDC_IPDC-like"/>
</dbReference>
<organism evidence="16 17">
    <name type="scientific">Lachnellula subtilissima</name>
    <dbReference type="NCBI Taxonomy" id="602034"/>
    <lineage>
        <taxon>Eukaryota</taxon>
        <taxon>Fungi</taxon>
        <taxon>Dikarya</taxon>
        <taxon>Ascomycota</taxon>
        <taxon>Pezizomycotina</taxon>
        <taxon>Leotiomycetes</taxon>
        <taxon>Helotiales</taxon>
        <taxon>Lachnaceae</taxon>
        <taxon>Lachnellula</taxon>
    </lineage>
</organism>
<feature type="binding site" evidence="11">
    <location>
        <position position="510"/>
    </location>
    <ligand>
        <name>Mg(2+)</name>
        <dbReference type="ChEBI" id="CHEBI:18420"/>
    </ligand>
</feature>
<feature type="domain" description="Thiamine pyrophosphate enzyme TPP-binding" evidence="14">
    <location>
        <begin position="438"/>
        <end position="561"/>
    </location>
</feature>
<dbReference type="FunFam" id="3.40.50.970:FF:000024">
    <property type="entry name" value="Pyruvate decarboxylase isozyme"/>
    <property type="match status" value="1"/>
</dbReference>
<feature type="binding site" evidence="11">
    <location>
        <position position="512"/>
    </location>
    <ligand>
        <name>Mg(2+)</name>
        <dbReference type="ChEBI" id="CHEBI:18420"/>
    </ligand>
</feature>
<keyword evidence="8 11" id="KW-0460">Magnesium</keyword>
<keyword evidence="10" id="KW-0456">Lyase</keyword>
<dbReference type="InterPro" id="IPR029061">
    <property type="entry name" value="THDP-binding"/>
</dbReference>
<feature type="binding site" evidence="11">
    <location>
        <position position="483"/>
    </location>
    <ligand>
        <name>Mg(2+)</name>
        <dbReference type="ChEBI" id="CHEBI:18420"/>
    </ligand>
</feature>
<evidence type="ECO:0000259" key="15">
    <source>
        <dbReference type="Pfam" id="PF02776"/>
    </source>
</evidence>
<dbReference type="EMBL" id="QGMJ01000365">
    <property type="protein sequence ID" value="TVY37201.1"/>
    <property type="molecule type" value="Genomic_DNA"/>
</dbReference>
<evidence type="ECO:0000313" key="16">
    <source>
        <dbReference type="EMBL" id="TVY37201.1"/>
    </source>
</evidence>
<protein>
    <recommendedName>
        <fullName evidence="5">Pyruvate decarboxylase</fullName>
        <ecNumber evidence="4">4.1.1.1</ecNumber>
    </recommendedName>
</protein>
<evidence type="ECO:0000256" key="10">
    <source>
        <dbReference type="ARBA" id="ARBA00023239"/>
    </source>
</evidence>
<dbReference type="GO" id="GO:0005634">
    <property type="term" value="C:nucleus"/>
    <property type="evidence" value="ECO:0007669"/>
    <property type="project" value="TreeGrafter"/>
</dbReference>
<dbReference type="GO" id="GO:0004737">
    <property type="term" value="F:pyruvate decarboxylase activity"/>
    <property type="evidence" value="ECO:0007669"/>
    <property type="project" value="UniProtKB-EC"/>
</dbReference>
<evidence type="ECO:0000256" key="8">
    <source>
        <dbReference type="ARBA" id="ARBA00022842"/>
    </source>
</evidence>
<feature type="domain" description="Thiamine pyrophosphate enzyme central" evidence="13">
    <location>
        <begin position="266"/>
        <end position="375"/>
    </location>
</feature>
<comment type="cofactor">
    <cofactor evidence="2">
        <name>thiamine diphosphate</name>
        <dbReference type="ChEBI" id="CHEBI:58937"/>
    </cofactor>
</comment>
<dbReference type="GO" id="GO:0000949">
    <property type="term" value="P:aromatic amino acid family catabolic process to alcohol via Ehrlich pathway"/>
    <property type="evidence" value="ECO:0007669"/>
    <property type="project" value="TreeGrafter"/>
</dbReference>
<keyword evidence="17" id="KW-1185">Reference proteome</keyword>
<dbReference type="SUPFAM" id="SSF52467">
    <property type="entry name" value="DHS-like NAD/FAD-binding domain"/>
    <property type="match status" value="1"/>
</dbReference>
<evidence type="ECO:0000256" key="5">
    <source>
        <dbReference type="ARBA" id="ARBA00014422"/>
    </source>
</evidence>
<accession>A0A8H8RKH2</accession>
<name>A0A8H8RKH2_9HELO</name>
<keyword evidence="6 11" id="KW-0479">Metal-binding</keyword>
<dbReference type="PIRSF" id="PIRSF036565">
    <property type="entry name" value="Pyruvt_ip_decrb"/>
    <property type="match status" value="1"/>
</dbReference>
<dbReference type="InterPro" id="IPR047214">
    <property type="entry name" value="TPP_PDC_IPDC"/>
</dbReference>
<gene>
    <name evidence="16" type="primary">pdcA_1</name>
    <name evidence="16" type="ORF">LSUB1_G005640</name>
</gene>
<dbReference type="GO" id="GO:0030976">
    <property type="term" value="F:thiamine pyrophosphate binding"/>
    <property type="evidence" value="ECO:0007669"/>
    <property type="project" value="InterPro"/>
</dbReference>
<dbReference type="PANTHER" id="PTHR43452">
    <property type="entry name" value="PYRUVATE DECARBOXYLASE"/>
    <property type="match status" value="1"/>
</dbReference>
<dbReference type="Gene3D" id="3.40.50.970">
    <property type="match status" value="2"/>
</dbReference>
<dbReference type="InterPro" id="IPR012110">
    <property type="entry name" value="PDC/IPDC-like"/>
</dbReference>
<comment type="cofactor">
    <cofactor evidence="11">
        <name>Mg(2+)</name>
        <dbReference type="ChEBI" id="CHEBI:18420"/>
    </cofactor>
    <text evidence="11">Binds 1 Mg(2+) per subunit.</text>
</comment>
<dbReference type="Gene3D" id="3.40.50.1220">
    <property type="entry name" value="TPP-binding domain"/>
    <property type="match status" value="1"/>
</dbReference>
<dbReference type="OrthoDB" id="3970464at2759"/>
<keyword evidence="16" id="KW-0670">Pyruvate</keyword>
<reference evidence="16 17" key="1">
    <citation type="submission" date="2018-05" db="EMBL/GenBank/DDBJ databases">
        <title>Genome sequencing and assembly of the regulated plant pathogen Lachnellula willkommii and related sister species for the development of diagnostic species identification markers.</title>
        <authorList>
            <person name="Giroux E."/>
            <person name="Bilodeau G."/>
        </authorList>
    </citation>
    <scope>NUCLEOTIDE SEQUENCE [LARGE SCALE GENOMIC DNA]</scope>
    <source>
        <strain evidence="16 17">CBS 197.66</strain>
    </source>
</reference>
<evidence type="ECO:0000256" key="7">
    <source>
        <dbReference type="ARBA" id="ARBA00022793"/>
    </source>
</evidence>
<comment type="similarity">
    <text evidence="3 12">Belongs to the TPP enzyme family.</text>
</comment>
<evidence type="ECO:0000256" key="12">
    <source>
        <dbReference type="RuleBase" id="RU362132"/>
    </source>
</evidence>
<keyword evidence="9 12" id="KW-0786">Thiamine pyrophosphate</keyword>
<evidence type="ECO:0000256" key="3">
    <source>
        <dbReference type="ARBA" id="ARBA00007812"/>
    </source>
</evidence>
<comment type="caution">
    <text evidence="16">The sequence shown here is derived from an EMBL/GenBank/DDBJ whole genome shotgun (WGS) entry which is preliminary data.</text>
</comment>
<dbReference type="Pfam" id="PF00205">
    <property type="entry name" value="TPP_enzyme_M"/>
    <property type="match status" value="1"/>
</dbReference>
<dbReference type="Pfam" id="PF02775">
    <property type="entry name" value="TPP_enzyme_C"/>
    <property type="match status" value="1"/>
</dbReference>
<evidence type="ECO:0000256" key="6">
    <source>
        <dbReference type="ARBA" id="ARBA00022723"/>
    </source>
</evidence>
<dbReference type="AlphaFoldDB" id="A0A8H8RKH2"/>
<dbReference type="InterPro" id="IPR029035">
    <property type="entry name" value="DHS-like_NAD/FAD-binding_dom"/>
</dbReference>
<feature type="domain" description="Thiamine pyrophosphate enzyme N-terminal TPP-binding" evidence="15">
    <location>
        <begin position="14"/>
        <end position="120"/>
    </location>
</feature>
<evidence type="ECO:0000259" key="13">
    <source>
        <dbReference type="Pfam" id="PF00205"/>
    </source>
</evidence>
<evidence type="ECO:0000256" key="4">
    <source>
        <dbReference type="ARBA" id="ARBA00013202"/>
    </source>
</evidence>
<evidence type="ECO:0000259" key="14">
    <source>
        <dbReference type="Pfam" id="PF02775"/>
    </source>
</evidence>
<evidence type="ECO:0000256" key="9">
    <source>
        <dbReference type="ARBA" id="ARBA00023052"/>
    </source>
</evidence>
<comment type="catalytic activity">
    <reaction evidence="1">
        <text>a 2-oxocarboxylate + H(+) = an aldehyde + CO2</text>
        <dbReference type="Rhea" id="RHEA:11628"/>
        <dbReference type="ChEBI" id="CHEBI:15378"/>
        <dbReference type="ChEBI" id="CHEBI:16526"/>
        <dbReference type="ChEBI" id="CHEBI:17478"/>
        <dbReference type="ChEBI" id="CHEBI:35179"/>
        <dbReference type="EC" id="4.1.1.1"/>
    </reaction>
</comment>
<evidence type="ECO:0000256" key="11">
    <source>
        <dbReference type="PIRSR" id="PIRSR036565-2"/>
    </source>
</evidence>
<dbReference type="EC" id="4.1.1.1" evidence="4"/>
<dbReference type="Proteomes" id="UP000462212">
    <property type="component" value="Unassembled WGS sequence"/>
</dbReference>
<dbReference type="InterPro" id="IPR012001">
    <property type="entry name" value="Thiamin_PyroP_enz_TPP-bd_dom"/>
</dbReference>
<dbReference type="GO" id="GO:0000287">
    <property type="term" value="F:magnesium ion binding"/>
    <property type="evidence" value="ECO:0007669"/>
    <property type="project" value="InterPro"/>
</dbReference>
<evidence type="ECO:0000313" key="17">
    <source>
        <dbReference type="Proteomes" id="UP000462212"/>
    </source>
</evidence>
<dbReference type="FunFam" id="3.40.50.970:FF:000019">
    <property type="entry name" value="Pyruvate decarboxylase isozyme"/>
    <property type="match status" value="1"/>
</dbReference>
<evidence type="ECO:0000256" key="1">
    <source>
        <dbReference type="ARBA" id="ARBA00001041"/>
    </source>
</evidence>
<dbReference type="CDD" id="cd02005">
    <property type="entry name" value="TPP_PDC_IPDC"/>
    <property type="match status" value="1"/>
</dbReference>
<dbReference type="SUPFAM" id="SSF52518">
    <property type="entry name" value="Thiamin diphosphate-binding fold (THDP-binding)"/>
    <property type="match status" value="2"/>
</dbReference>
<dbReference type="InterPro" id="IPR012000">
    <property type="entry name" value="Thiamin_PyroP_enz_cen_dom"/>
</dbReference>
<evidence type="ECO:0000256" key="2">
    <source>
        <dbReference type="ARBA" id="ARBA00001964"/>
    </source>
</evidence>
<dbReference type="InterPro" id="IPR011766">
    <property type="entry name" value="TPP_enzyme_TPP-bd"/>
</dbReference>